<dbReference type="EMBL" id="SRLO01000132">
    <property type="protein sequence ID" value="TNN72792.1"/>
    <property type="molecule type" value="Genomic_DNA"/>
</dbReference>
<name>A0A4Z2I675_9TELE</name>
<organism evidence="2 3">
    <name type="scientific">Liparis tanakae</name>
    <name type="common">Tanaka's snailfish</name>
    <dbReference type="NCBI Taxonomy" id="230148"/>
    <lineage>
        <taxon>Eukaryota</taxon>
        <taxon>Metazoa</taxon>
        <taxon>Chordata</taxon>
        <taxon>Craniata</taxon>
        <taxon>Vertebrata</taxon>
        <taxon>Euteleostomi</taxon>
        <taxon>Actinopterygii</taxon>
        <taxon>Neopterygii</taxon>
        <taxon>Teleostei</taxon>
        <taxon>Neoteleostei</taxon>
        <taxon>Acanthomorphata</taxon>
        <taxon>Eupercaria</taxon>
        <taxon>Perciformes</taxon>
        <taxon>Cottioidei</taxon>
        <taxon>Cottales</taxon>
        <taxon>Liparidae</taxon>
        <taxon>Liparis</taxon>
    </lineage>
</organism>
<feature type="compositionally biased region" description="Basic and acidic residues" evidence="1">
    <location>
        <begin position="1"/>
        <end position="11"/>
    </location>
</feature>
<dbReference type="AlphaFoldDB" id="A0A4Z2I675"/>
<evidence type="ECO:0000313" key="2">
    <source>
        <dbReference type="EMBL" id="TNN72792.1"/>
    </source>
</evidence>
<reference evidence="2 3" key="1">
    <citation type="submission" date="2019-03" db="EMBL/GenBank/DDBJ databases">
        <title>First draft genome of Liparis tanakae, snailfish: a comprehensive survey of snailfish specific genes.</title>
        <authorList>
            <person name="Kim W."/>
            <person name="Song I."/>
            <person name="Jeong J.-H."/>
            <person name="Kim D."/>
            <person name="Kim S."/>
            <person name="Ryu S."/>
            <person name="Song J.Y."/>
            <person name="Lee S.K."/>
        </authorList>
    </citation>
    <scope>NUCLEOTIDE SEQUENCE [LARGE SCALE GENOMIC DNA]</scope>
    <source>
        <tissue evidence="2">Muscle</tissue>
    </source>
</reference>
<comment type="caution">
    <text evidence="2">The sequence shown here is derived from an EMBL/GenBank/DDBJ whole genome shotgun (WGS) entry which is preliminary data.</text>
</comment>
<dbReference type="Proteomes" id="UP000314294">
    <property type="component" value="Unassembled WGS sequence"/>
</dbReference>
<sequence>MIQDTPHEDIRITGLADLPDPSLEAPSHRNPSAASSAPQCQTDQVQLGGTALKYLPSYNMQMIRKTEQFGILAIAKLLVFSFLEKEAGSRAGSHFHRTEWGPTSVTVSSSLYTSTGDVYVIPGRNDERTQQNLGQSPMIRGAKAEKQQEDNISSSLSPYGCIFISPSHITNSASFPGDFVTPRLIGSIGPGCV</sequence>
<gene>
    <name evidence="2" type="ORF">EYF80_016903</name>
</gene>
<feature type="region of interest" description="Disordered" evidence="1">
    <location>
        <begin position="1"/>
        <end position="40"/>
    </location>
</feature>
<evidence type="ECO:0000313" key="3">
    <source>
        <dbReference type="Proteomes" id="UP000314294"/>
    </source>
</evidence>
<proteinExistence type="predicted"/>
<feature type="compositionally biased region" description="Polar residues" evidence="1">
    <location>
        <begin position="29"/>
        <end position="40"/>
    </location>
</feature>
<evidence type="ECO:0000256" key="1">
    <source>
        <dbReference type="SAM" id="MobiDB-lite"/>
    </source>
</evidence>
<protein>
    <submittedName>
        <fullName evidence="2">Uncharacterized protein</fullName>
    </submittedName>
</protein>
<keyword evidence="3" id="KW-1185">Reference proteome</keyword>
<accession>A0A4Z2I675</accession>